<sequence length="283" mass="32078">MTAPQFEKDHHEWPIHFAAHRAPLSLQLPIISVTQEAPKLDLHLASFVACRSDDDYEHADDHLLRHCYLSTSERLDLAKSWLDECQAQHAECVAEKGTKLERPSRLLHIGQDLVRVVYNAATDAPYAALSYCWGRVPFLTLHKDSEPWLSHGFHPSELPETFRDAIKCATALGITYLWIDALCIRQDDAADTALEISKMGDIFYGSQITIEASTSSAAHEGFLETSTRPGPGVLVRWQQLPVPRYVRLSHHVSVWDDITDSAVHKRAWTLQERKSDLKRPQNQ</sequence>
<gene>
    <name evidence="2" type="ORF">B0A48_10657</name>
</gene>
<dbReference type="PANTHER" id="PTHR33112:SF16">
    <property type="entry name" value="HETEROKARYON INCOMPATIBILITY DOMAIN-CONTAINING PROTEIN"/>
    <property type="match status" value="1"/>
</dbReference>
<reference evidence="3" key="1">
    <citation type="submission" date="2017-03" db="EMBL/GenBank/DDBJ databases">
        <title>Genomes of endolithic fungi from Antarctica.</title>
        <authorList>
            <person name="Coleine C."/>
            <person name="Masonjones S."/>
            <person name="Stajich J.E."/>
        </authorList>
    </citation>
    <scope>NUCLEOTIDE SEQUENCE [LARGE SCALE GENOMIC DNA]</scope>
    <source>
        <strain evidence="3">CCFEE 5527</strain>
    </source>
</reference>
<keyword evidence="3" id="KW-1185">Reference proteome</keyword>
<dbReference type="OrthoDB" id="5347061at2759"/>
<evidence type="ECO:0000313" key="2">
    <source>
        <dbReference type="EMBL" id="OQO04014.1"/>
    </source>
</evidence>
<dbReference type="InParanoid" id="A0A1V8SY57"/>
<accession>A0A1V8SY57</accession>
<proteinExistence type="predicted"/>
<evidence type="ECO:0000259" key="1">
    <source>
        <dbReference type="Pfam" id="PF06985"/>
    </source>
</evidence>
<dbReference type="Pfam" id="PF06985">
    <property type="entry name" value="HET"/>
    <property type="match status" value="1"/>
</dbReference>
<dbReference type="Proteomes" id="UP000192596">
    <property type="component" value="Unassembled WGS sequence"/>
</dbReference>
<dbReference type="PANTHER" id="PTHR33112">
    <property type="entry name" value="DOMAIN PROTEIN, PUTATIVE-RELATED"/>
    <property type="match status" value="1"/>
</dbReference>
<evidence type="ECO:0000313" key="3">
    <source>
        <dbReference type="Proteomes" id="UP000192596"/>
    </source>
</evidence>
<feature type="domain" description="Heterokaryon incompatibility" evidence="1">
    <location>
        <begin position="126"/>
        <end position="272"/>
    </location>
</feature>
<dbReference type="EMBL" id="NAJO01000023">
    <property type="protein sequence ID" value="OQO04014.1"/>
    <property type="molecule type" value="Genomic_DNA"/>
</dbReference>
<dbReference type="InterPro" id="IPR010730">
    <property type="entry name" value="HET"/>
</dbReference>
<dbReference type="STRING" id="1507870.A0A1V8SY57"/>
<organism evidence="2 3">
    <name type="scientific">Cryoendolithus antarcticus</name>
    <dbReference type="NCBI Taxonomy" id="1507870"/>
    <lineage>
        <taxon>Eukaryota</taxon>
        <taxon>Fungi</taxon>
        <taxon>Dikarya</taxon>
        <taxon>Ascomycota</taxon>
        <taxon>Pezizomycotina</taxon>
        <taxon>Dothideomycetes</taxon>
        <taxon>Dothideomycetidae</taxon>
        <taxon>Cladosporiales</taxon>
        <taxon>Cladosporiaceae</taxon>
        <taxon>Cryoendolithus</taxon>
    </lineage>
</organism>
<name>A0A1V8SY57_9PEZI</name>
<comment type="caution">
    <text evidence="2">The sequence shown here is derived from an EMBL/GenBank/DDBJ whole genome shotgun (WGS) entry which is preliminary data.</text>
</comment>
<dbReference type="AlphaFoldDB" id="A0A1V8SY57"/>
<protein>
    <recommendedName>
        <fullName evidence="1">Heterokaryon incompatibility domain-containing protein</fullName>
    </recommendedName>
</protein>